<comment type="pathway">
    <text evidence="3">Secondary metabolite biosynthesis; terpenoid biosynthesis.</text>
</comment>
<sequence length="594" mass="68591">MSAGLNLKVIQFSGHRFQSTRETFPARSFPMITSKSAITVKCSLKTASTDLIGKIREKVIGKADTSLVVQTVDPVDIPSNLCMIDTLERLGVDRYFRSEIDSVLEDTYRLWQQKEEDIFTNVAGRAMAFRLLRVKGYQVSSDEMIPYAEEEHVSLQKSDVSTVLELYRASQARIDEEDSTLEKLYIWTSNFLKQQLLTETIPDQKLHKQVEFYLKNYHGILDRAGVRQSLDLYDINHYQIPQVVDRFPNMSNADLLVFSRQDFNICQVQHQKELEQLQRWYAECKLDTLNYGRDVVRVANFLTSAIFGEPEFSDARMAFAKHIILVTRIDDFFDYGGSKEESYKILDLVKEWTEKPAEEYGSKEVEILFTAVYNTVNDLAEMAYIEQGRSVKPLLIKLWVEILTSFKKELDSWTDDTALTLDEYLSSSWVSIGCRICILNSLQFLGIQLSEEMLSSEECMDLCRHVSSVDRLLNDVQTFEKERNENTINSVGLQLAAAHREGRVITEEEAMSKIKDMAGYHRRKLMQIVYKEGTIFPRKCKDIFLRVCRIGYYLYASGDEFTSPQQMMKDMKSLVYEPLTLNTIEANYNISSKN</sequence>
<protein>
    <submittedName>
        <fullName evidence="13">Terpene synthase 16</fullName>
    </submittedName>
</protein>
<dbReference type="InterPro" id="IPR050148">
    <property type="entry name" value="Terpene_synthase-like"/>
</dbReference>
<dbReference type="GO" id="GO:0010333">
    <property type="term" value="F:terpene synthase activity"/>
    <property type="evidence" value="ECO:0007669"/>
    <property type="project" value="InterPro"/>
</dbReference>
<dbReference type="Gene3D" id="1.50.10.130">
    <property type="entry name" value="Terpene synthase, N-terminal domain"/>
    <property type="match status" value="1"/>
</dbReference>
<dbReference type="Pfam" id="PF01397">
    <property type="entry name" value="Terpene_synth"/>
    <property type="match status" value="1"/>
</dbReference>
<feature type="domain" description="Terpene synthase metal-binding" evidence="12">
    <location>
        <begin position="283"/>
        <end position="522"/>
    </location>
</feature>
<reference evidence="13" key="1">
    <citation type="submission" date="2018-12" db="EMBL/GenBank/DDBJ databases">
        <title>Transcriptomic Insight into Terpenoid Biosynthesis in Prunella vulgaris.</title>
        <authorList>
            <person name="Cui G."/>
            <person name="Zhang H."/>
            <person name="Jin B."/>
            <person name="Guo J."/>
            <person name="Bu J."/>
            <person name="Huang L."/>
        </authorList>
    </citation>
    <scope>NUCLEOTIDE SEQUENCE</scope>
    <source>
        <tissue evidence="13">Root</tissue>
    </source>
</reference>
<dbReference type="AlphaFoldDB" id="A0A6B7LF66"/>
<evidence type="ECO:0000256" key="7">
    <source>
        <dbReference type="ARBA" id="ARBA00022723"/>
    </source>
</evidence>
<dbReference type="EMBL" id="MK272848">
    <property type="protein sequence ID" value="QEV81855.1"/>
    <property type="molecule type" value="mRNA"/>
</dbReference>
<dbReference type="Gene3D" id="1.10.600.10">
    <property type="entry name" value="Farnesyl Diphosphate Synthase"/>
    <property type="match status" value="1"/>
</dbReference>
<evidence type="ECO:0000256" key="10">
    <source>
        <dbReference type="ARBA" id="ARBA00023239"/>
    </source>
</evidence>
<accession>A0A6B7LF66</accession>
<evidence type="ECO:0000259" key="11">
    <source>
        <dbReference type="Pfam" id="PF01397"/>
    </source>
</evidence>
<dbReference type="GO" id="GO:0000287">
    <property type="term" value="F:magnesium ion binding"/>
    <property type="evidence" value="ECO:0007669"/>
    <property type="project" value="InterPro"/>
</dbReference>
<dbReference type="PANTHER" id="PTHR31739:SF33">
    <property type="entry name" value="CIS-ABIENOL SYNTHASE, CHLOROPLASTIC"/>
    <property type="match status" value="1"/>
</dbReference>
<evidence type="ECO:0000256" key="3">
    <source>
        <dbReference type="ARBA" id="ARBA00004721"/>
    </source>
</evidence>
<dbReference type="InterPro" id="IPR008930">
    <property type="entry name" value="Terpenoid_cyclase/PrenylTrfase"/>
</dbReference>
<dbReference type="FunFam" id="1.10.600.10:FF:000005">
    <property type="entry name" value="Ent-kaur-16-ene synthase, chloroplastic"/>
    <property type="match status" value="1"/>
</dbReference>
<comment type="similarity">
    <text evidence="4">Belongs to the terpene synthase family.</text>
</comment>
<dbReference type="FunFam" id="1.50.10.130:FF:000002">
    <property type="entry name" value="Ent-copalyl diphosphate synthase, chloroplastic"/>
    <property type="match status" value="1"/>
</dbReference>
<keyword evidence="7" id="KW-0479">Metal-binding</keyword>
<dbReference type="InterPro" id="IPR005630">
    <property type="entry name" value="Terpene_synthase_metal-bd"/>
</dbReference>
<dbReference type="InterPro" id="IPR001906">
    <property type="entry name" value="Terpene_synth_N"/>
</dbReference>
<gene>
    <name evidence="13" type="primary">TPS16</name>
</gene>
<dbReference type="PANTHER" id="PTHR31739">
    <property type="entry name" value="ENT-COPALYL DIPHOSPHATE SYNTHASE, CHLOROPLASTIC"/>
    <property type="match status" value="1"/>
</dbReference>
<keyword evidence="8" id="KW-0460">Magnesium</keyword>
<name>A0A6B7LF66_PRUVU</name>
<dbReference type="Pfam" id="PF03936">
    <property type="entry name" value="Terpene_synth_C"/>
    <property type="match status" value="1"/>
</dbReference>
<evidence type="ECO:0000259" key="12">
    <source>
        <dbReference type="Pfam" id="PF03936"/>
    </source>
</evidence>
<proteinExistence type="evidence at transcript level"/>
<evidence type="ECO:0000256" key="1">
    <source>
        <dbReference type="ARBA" id="ARBA00001946"/>
    </source>
</evidence>
<comment type="cofactor">
    <cofactor evidence="1">
        <name>Mg(2+)</name>
        <dbReference type="ChEBI" id="CHEBI:18420"/>
    </cofactor>
</comment>
<evidence type="ECO:0000256" key="4">
    <source>
        <dbReference type="ARBA" id="ARBA00006333"/>
    </source>
</evidence>
<keyword evidence="5" id="KW-0150">Chloroplast</keyword>
<organism evidence="13">
    <name type="scientific">Prunella vulgaris</name>
    <name type="common">Common selfheal</name>
    <dbReference type="NCBI Taxonomy" id="39358"/>
    <lineage>
        <taxon>Eukaryota</taxon>
        <taxon>Viridiplantae</taxon>
        <taxon>Streptophyta</taxon>
        <taxon>Embryophyta</taxon>
        <taxon>Tracheophyta</taxon>
        <taxon>Spermatophyta</taxon>
        <taxon>Magnoliopsida</taxon>
        <taxon>eudicotyledons</taxon>
        <taxon>Gunneridae</taxon>
        <taxon>Pentapetalae</taxon>
        <taxon>asterids</taxon>
        <taxon>lamiids</taxon>
        <taxon>Lamiales</taxon>
        <taxon>Lamiaceae</taxon>
        <taxon>Nepetoideae</taxon>
        <taxon>Mentheae</taxon>
        <taxon>Prunellinae</taxon>
        <taxon>Prunella</taxon>
    </lineage>
</organism>
<keyword evidence="9" id="KW-0809">Transit peptide</keyword>
<evidence type="ECO:0000313" key="13">
    <source>
        <dbReference type="EMBL" id="QEV81855.1"/>
    </source>
</evidence>
<evidence type="ECO:0000256" key="9">
    <source>
        <dbReference type="ARBA" id="ARBA00022946"/>
    </source>
</evidence>
<evidence type="ECO:0000256" key="6">
    <source>
        <dbReference type="ARBA" id="ARBA00022640"/>
    </source>
</evidence>
<dbReference type="InterPro" id="IPR008949">
    <property type="entry name" value="Isoprenoid_synthase_dom_sf"/>
</dbReference>
<dbReference type="GO" id="GO:0009507">
    <property type="term" value="C:chloroplast"/>
    <property type="evidence" value="ECO:0007669"/>
    <property type="project" value="TreeGrafter"/>
</dbReference>
<dbReference type="GO" id="GO:0042214">
    <property type="term" value="P:terpene metabolic process"/>
    <property type="evidence" value="ECO:0007669"/>
    <property type="project" value="UniProtKB-ARBA"/>
</dbReference>
<dbReference type="GO" id="GO:0009686">
    <property type="term" value="P:gibberellin biosynthetic process"/>
    <property type="evidence" value="ECO:0007669"/>
    <property type="project" value="TreeGrafter"/>
</dbReference>
<feature type="domain" description="Terpene synthase N-terminal" evidence="11">
    <location>
        <begin position="53"/>
        <end position="213"/>
    </location>
</feature>
<keyword evidence="6" id="KW-0934">Plastid</keyword>
<dbReference type="SUPFAM" id="SSF48576">
    <property type="entry name" value="Terpenoid synthases"/>
    <property type="match status" value="1"/>
</dbReference>
<evidence type="ECO:0000256" key="2">
    <source>
        <dbReference type="ARBA" id="ARBA00004474"/>
    </source>
</evidence>
<comment type="subcellular location">
    <subcellularLocation>
        <location evidence="2">Plastid</location>
    </subcellularLocation>
</comment>
<keyword evidence="10" id="KW-0456">Lyase</keyword>
<dbReference type="InterPro" id="IPR036965">
    <property type="entry name" value="Terpene_synth_N_sf"/>
</dbReference>
<dbReference type="SUPFAM" id="SSF48239">
    <property type="entry name" value="Terpenoid cyclases/Protein prenyltransferases"/>
    <property type="match status" value="1"/>
</dbReference>
<evidence type="ECO:0000256" key="5">
    <source>
        <dbReference type="ARBA" id="ARBA00022528"/>
    </source>
</evidence>
<evidence type="ECO:0000256" key="8">
    <source>
        <dbReference type="ARBA" id="ARBA00022842"/>
    </source>
</evidence>